<organism evidence="1">
    <name type="scientific">Utricularia reniformis</name>
    <dbReference type="NCBI Taxonomy" id="192314"/>
    <lineage>
        <taxon>Eukaryota</taxon>
        <taxon>Viridiplantae</taxon>
        <taxon>Streptophyta</taxon>
        <taxon>Embryophyta</taxon>
        <taxon>Tracheophyta</taxon>
        <taxon>Spermatophyta</taxon>
        <taxon>Magnoliopsida</taxon>
        <taxon>eudicotyledons</taxon>
        <taxon>Gunneridae</taxon>
        <taxon>Pentapetalae</taxon>
        <taxon>asterids</taxon>
        <taxon>lamiids</taxon>
        <taxon>Lamiales</taxon>
        <taxon>Lentibulariaceae</taxon>
        <taxon>Utricularia</taxon>
    </lineage>
</organism>
<proteinExistence type="predicted"/>
<sequence>MKKYTYERSGFSLSKVELIVQQRNGVVKHWVFSCLPSASYYTWLFSGDAPSLYAAFAV</sequence>
<dbReference type="EMBL" id="KY774314">
    <property type="protein sequence ID" value="ART31566.1"/>
    <property type="molecule type" value="Genomic_DNA"/>
</dbReference>
<gene>
    <name evidence="1" type="ORF">AEK19_MT1368</name>
</gene>
<dbReference type="AlphaFoldDB" id="A0A1Y0B293"/>
<geneLocation type="mitochondrion" evidence="1"/>
<evidence type="ECO:0000313" key="1">
    <source>
        <dbReference type="EMBL" id="ART31566.1"/>
    </source>
</evidence>
<name>A0A1Y0B293_9LAMI</name>
<accession>A0A1Y0B293</accession>
<keyword evidence="1" id="KW-0496">Mitochondrion</keyword>
<reference evidence="1" key="1">
    <citation type="submission" date="2017-03" db="EMBL/GenBank/DDBJ databases">
        <title>The mitochondrial genome of the carnivorous plant Utricularia reniformis (Lentibulariaceae): structure, comparative analysis and evolutionary landmarks.</title>
        <authorList>
            <person name="Silva S.R."/>
            <person name="Alvarenga D.O."/>
            <person name="Michael T.P."/>
            <person name="Miranda V.F.O."/>
            <person name="Varani A.M."/>
        </authorList>
    </citation>
    <scope>NUCLEOTIDE SEQUENCE</scope>
</reference>
<protein>
    <submittedName>
        <fullName evidence="1">Uncharacterized protein</fullName>
    </submittedName>
</protein>